<keyword evidence="5" id="KW-0238">DNA-binding</keyword>
<gene>
    <name evidence="9" type="ORF">FHE74_02870</name>
</gene>
<dbReference type="Gene3D" id="1.10.10.10">
    <property type="entry name" value="Winged helix-like DNA-binding domain superfamily/Winged helix DNA-binding domain"/>
    <property type="match status" value="1"/>
</dbReference>
<keyword evidence="4" id="KW-0731">Sigma factor</keyword>
<dbReference type="Pfam" id="PF04198">
    <property type="entry name" value="Sugar-bind"/>
    <property type="match status" value="1"/>
</dbReference>
<dbReference type="GO" id="GO:0006352">
    <property type="term" value="P:DNA-templated transcription initiation"/>
    <property type="evidence" value="ECO:0007669"/>
    <property type="project" value="InterPro"/>
</dbReference>
<evidence type="ECO:0000256" key="4">
    <source>
        <dbReference type="ARBA" id="ARBA00023082"/>
    </source>
</evidence>
<name>A0A5C4U6M8_9CORY</name>
<accession>A0A5C4U6M8</accession>
<feature type="domain" description="RNA polymerase sigma factor 70 region 4 type 2" evidence="8">
    <location>
        <begin position="14"/>
        <end position="45"/>
    </location>
</feature>
<dbReference type="SUPFAM" id="SSF100950">
    <property type="entry name" value="NagB/RpiA/CoA transferase-like"/>
    <property type="match status" value="1"/>
</dbReference>
<dbReference type="Proteomes" id="UP000312032">
    <property type="component" value="Unassembled WGS sequence"/>
</dbReference>
<dbReference type="SUPFAM" id="SSF46785">
    <property type="entry name" value="Winged helix' DNA-binding domain"/>
    <property type="match status" value="1"/>
</dbReference>
<dbReference type="Pfam" id="PF08281">
    <property type="entry name" value="Sigma70_r4_2"/>
    <property type="match status" value="1"/>
</dbReference>
<dbReference type="OrthoDB" id="186585at2"/>
<dbReference type="InterPro" id="IPR036390">
    <property type="entry name" value="WH_DNA-bd_sf"/>
</dbReference>
<keyword evidence="3" id="KW-0805">Transcription regulation</keyword>
<dbReference type="EMBL" id="VDHJ01000003">
    <property type="protein sequence ID" value="TNL99315.1"/>
    <property type="molecule type" value="Genomic_DNA"/>
</dbReference>
<protein>
    <submittedName>
        <fullName evidence="9">Sugar-binding transcriptional regulator</fullName>
    </submittedName>
</protein>
<evidence type="ECO:0000259" key="7">
    <source>
        <dbReference type="Pfam" id="PF04198"/>
    </source>
</evidence>
<evidence type="ECO:0000259" key="8">
    <source>
        <dbReference type="Pfam" id="PF08281"/>
    </source>
</evidence>
<sequence length="313" mass="34037">MDTRDEQALRSAKLYYLSGFSQAQVADELGVSRPTVAKLLAHARDRGFVTITVNDPREARGELTDQLLMMYPALRQVHIVDAAHPDSLLDELGQAGARVVEAEVFDGACVGVSWGRTMYAIARALEPLATEGVEVVQLKGGMSYTQSTTNDLDTINLFCRALHANALTLPLPVIFDNAEVKEVVEQDRHIAHILERGRHADVAVFTVGHIAQESLPLNLGYLNDEELAILEANAVGDACSRFFDAQGAIAVDSIDRRTVGITLENLKTRPTRILVAGGRAKAQAIAVALDMGLASHLVIDRETARRIVEKHVS</sequence>
<dbReference type="InterPro" id="IPR007324">
    <property type="entry name" value="Sugar-bd_dom_put"/>
</dbReference>
<comment type="similarity">
    <text evidence="2">Belongs to the sigma-70 factor family. ECF subfamily.</text>
</comment>
<dbReference type="GO" id="GO:0003677">
    <property type="term" value="F:DNA binding"/>
    <property type="evidence" value="ECO:0007669"/>
    <property type="project" value="UniProtKB-KW"/>
</dbReference>
<evidence type="ECO:0000256" key="3">
    <source>
        <dbReference type="ARBA" id="ARBA00023015"/>
    </source>
</evidence>
<evidence type="ECO:0000256" key="5">
    <source>
        <dbReference type="ARBA" id="ARBA00023125"/>
    </source>
</evidence>
<dbReference type="InterPro" id="IPR013249">
    <property type="entry name" value="RNA_pol_sigma70_r4_t2"/>
</dbReference>
<keyword evidence="6" id="KW-0804">Transcription</keyword>
<evidence type="ECO:0000313" key="9">
    <source>
        <dbReference type="EMBL" id="TNL99315.1"/>
    </source>
</evidence>
<dbReference type="InterPro" id="IPR037171">
    <property type="entry name" value="NagB/RpiA_transferase-like"/>
</dbReference>
<keyword evidence="10" id="KW-1185">Reference proteome</keyword>
<proteinExistence type="inferred from homology"/>
<evidence type="ECO:0000256" key="1">
    <source>
        <dbReference type="ARBA" id="ARBA00010466"/>
    </source>
</evidence>
<comment type="caution">
    <text evidence="9">The sequence shown here is derived from an EMBL/GenBank/DDBJ whole genome shotgun (WGS) entry which is preliminary data.</text>
</comment>
<dbReference type="GO" id="GO:0016987">
    <property type="term" value="F:sigma factor activity"/>
    <property type="evidence" value="ECO:0007669"/>
    <property type="project" value="UniProtKB-KW"/>
</dbReference>
<dbReference type="RefSeq" id="WP_139464991.1">
    <property type="nucleotide sequence ID" value="NZ_VDHJ01000003.1"/>
</dbReference>
<evidence type="ECO:0000313" key="10">
    <source>
        <dbReference type="Proteomes" id="UP000312032"/>
    </source>
</evidence>
<dbReference type="InterPro" id="IPR051054">
    <property type="entry name" value="SorC_transcr_regulators"/>
</dbReference>
<comment type="similarity">
    <text evidence="1">Belongs to the SorC transcriptional regulatory family.</text>
</comment>
<dbReference type="AlphaFoldDB" id="A0A5C4U6M8"/>
<dbReference type="PANTHER" id="PTHR34294">
    <property type="entry name" value="TRANSCRIPTIONAL REGULATOR-RELATED"/>
    <property type="match status" value="1"/>
</dbReference>
<evidence type="ECO:0000256" key="2">
    <source>
        <dbReference type="ARBA" id="ARBA00010641"/>
    </source>
</evidence>
<dbReference type="GO" id="GO:0030246">
    <property type="term" value="F:carbohydrate binding"/>
    <property type="evidence" value="ECO:0007669"/>
    <property type="project" value="InterPro"/>
</dbReference>
<feature type="domain" description="Sugar-binding" evidence="7">
    <location>
        <begin position="73"/>
        <end position="308"/>
    </location>
</feature>
<dbReference type="InterPro" id="IPR036388">
    <property type="entry name" value="WH-like_DNA-bd_sf"/>
</dbReference>
<dbReference type="Gene3D" id="3.40.50.1360">
    <property type="match status" value="1"/>
</dbReference>
<dbReference type="PANTHER" id="PTHR34294:SF1">
    <property type="entry name" value="TRANSCRIPTIONAL REGULATOR LSRR"/>
    <property type="match status" value="1"/>
</dbReference>
<organism evidence="9 10">
    <name type="scientific">Corynebacterium tapiri</name>
    <dbReference type="NCBI Taxonomy" id="1448266"/>
    <lineage>
        <taxon>Bacteria</taxon>
        <taxon>Bacillati</taxon>
        <taxon>Actinomycetota</taxon>
        <taxon>Actinomycetes</taxon>
        <taxon>Mycobacteriales</taxon>
        <taxon>Corynebacteriaceae</taxon>
        <taxon>Corynebacterium</taxon>
    </lineage>
</organism>
<reference evidence="9 10" key="1">
    <citation type="submission" date="2019-06" db="EMBL/GenBank/DDBJ databases">
        <authorList>
            <person name="Li J."/>
        </authorList>
    </citation>
    <scope>NUCLEOTIDE SEQUENCE [LARGE SCALE GENOMIC DNA]</scope>
    <source>
        <strain evidence="9 10">LMG 28165</strain>
    </source>
</reference>
<evidence type="ECO:0000256" key="6">
    <source>
        <dbReference type="ARBA" id="ARBA00023163"/>
    </source>
</evidence>